<gene>
    <name evidence="1" type="ORF">QCO44_01555</name>
</gene>
<accession>A0ABV3X2B4</accession>
<reference evidence="1 2" key="1">
    <citation type="submission" date="2023-04" db="EMBL/GenBank/DDBJ databases">
        <title>Genome Sequence of Selenomonas sputigena ATCC 33150.</title>
        <authorList>
            <person name="Miller D.P."/>
            <person name="Anvari S."/>
            <person name="Polson S.W."/>
            <person name="Macdonald M."/>
            <person name="Mcdowell J.V."/>
        </authorList>
    </citation>
    <scope>NUCLEOTIDE SEQUENCE [LARGE SCALE GENOMIC DNA]</scope>
    <source>
        <strain evidence="1 2">ATCC 33150</strain>
    </source>
</reference>
<proteinExistence type="predicted"/>
<sequence length="228" mass="26533">MFYKENCILLIVFLVFITPAMACTAGYCYRMKHTPEYALEQATKAIRDRDKDLLERYVDIDAVVSHGYDEGAAVLAKNIKDLNAQYPHDPFFWHDTIFMQHYISEHRLKSLAFIHDIIDRYLARSTVIMNFEQDPTGSLAHELEVFQTETEPEIISIENHGDKAWISIVLHGSDTPYGRLVNNMPFVFEFVRQNNGTWKIIRIANPEQLLWPVTDAAEAYWTMQGWQN</sequence>
<name>A0ABV3X2B4_9FIRM</name>
<dbReference type="RefSeq" id="WP_368846048.1">
    <property type="nucleotide sequence ID" value="NZ_CP194411.1"/>
</dbReference>
<dbReference type="Proteomes" id="UP001559623">
    <property type="component" value="Unassembled WGS sequence"/>
</dbReference>
<evidence type="ECO:0000313" key="1">
    <source>
        <dbReference type="EMBL" id="MEX5284330.1"/>
    </source>
</evidence>
<protein>
    <recommendedName>
        <fullName evidence="3">SnoaL-like domain-containing protein</fullName>
    </recommendedName>
</protein>
<keyword evidence="2" id="KW-1185">Reference proteome</keyword>
<dbReference type="EMBL" id="JARVLH010000001">
    <property type="protein sequence ID" value="MEX5284330.1"/>
    <property type="molecule type" value="Genomic_DNA"/>
</dbReference>
<evidence type="ECO:0000313" key="2">
    <source>
        <dbReference type="Proteomes" id="UP001559623"/>
    </source>
</evidence>
<organism evidence="1 2">
    <name type="scientific">Selenomonas sputigena</name>
    <dbReference type="NCBI Taxonomy" id="69823"/>
    <lineage>
        <taxon>Bacteria</taxon>
        <taxon>Bacillati</taxon>
        <taxon>Bacillota</taxon>
        <taxon>Negativicutes</taxon>
        <taxon>Selenomonadales</taxon>
        <taxon>Selenomonadaceae</taxon>
        <taxon>Selenomonas</taxon>
    </lineage>
</organism>
<evidence type="ECO:0008006" key="3">
    <source>
        <dbReference type="Google" id="ProtNLM"/>
    </source>
</evidence>
<comment type="caution">
    <text evidence="1">The sequence shown here is derived from an EMBL/GenBank/DDBJ whole genome shotgun (WGS) entry which is preliminary data.</text>
</comment>